<keyword evidence="3 6" id="KW-0812">Transmembrane</keyword>
<dbReference type="RefSeq" id="XP_020119351.1">
    <property type="nucleotide sequence ID" value="XM_020268212.1"/>
</dbReference>
<evidence type="ECO:0000256" key="6">
    <source>
        <dbReference type="SAM" id="Phobius"/>
    </source>
</evidence>
<feature type="transmembrane region" description="Helical" evidence="6">
    <location>
        <begin position="192"/>
        <end position="211"/>
    </location>
</feature>
<keyword evidence="2" id="KW-0813">Transport</keyword>
<evidence type="ECO:0000313" key="8">
    <source>
        <dbReference type="Proteomes" id="UP000214365"/>
    </source>
</evidence>
<keyword evidence="8" id="KW-1185">Reference proteome</keyword>
<comment type="caution">
    <text evidence="7">The sequence shown here is derived from an EMBL/GenBank/DDBJ whole genome shotgun (WGS) entry which is preliminary data.</text>
</comment>
<feature type="transmembrane region" description="Helical" evidence="6">
    <location>
        <begin position="60"/>
        <end position="77"/>
    </location>
</feature>
<feature type="transmembrane region" description="Helical" evidence="6">
    <location>
        <begin position="417"/>
        <end position="438"/>
    </location>
</feature>
<sequence length="540" mass="60552">MASTQEDKRPEIGIIAGLSAIGDKALSEKDADVTLRFLEKYEAGAEPLAPAEQKRMLWKLHWRLFALIIIIDLMLYIDKATLSYASILGIFADTHIGNSQYNNLNTIYYVGYVVAQAPGHWLMQRLPLGKYVGATIFSWAVLVFLHCAAYNYGGLIALRFFLGAVESSLVPAMEMSLGMFFQPQEQTVLQPLFWISCMGAPIPAGFIAYGLLWSESSVPPWKLFMIITGGVTLFLGIYSWFYYPSNPTDARFLNTREKVFAIKRVHEVTRSSIEQKRFKPYQFWEALRDPISWLFLAASFTLMISNNLAYQQNLLFVSLGVSTLGSTLVSAASGGYAVVCCIIAAFLLRWFPGKIAHWGLFWCLPVLAGGIGMVTVPWGEKLNLLACLILAGGTFGITYIVALGWTTSSAAGYTKKMTRNVMFMVGYGIANIISPQIWVDSTAPRYYPAWIVQIVVSWVGCPLCLFVIRWILSRRNVERRRWIAEQEAQGNSGFGYVEKIDDEGNVVTEKVEISLLDLTDLENKFFIYPLLYSALLSRQI</sequence>
<feature type="transmembrane region" description="Helical" evidence="6">
    <location>
        <begin position="158"/>
        <end position="180"/>
    </location>
</feature>
<reference evidence="7 8" key="1">
    <citation type="submission" date="2015-06" db="EMBL/GenBank/DDBJ databases">
        <title>Talaromyces atroroseus IBT 11181 draft genome.</title>
        <authorList>
            <person name="Rasmussen K.B."/>
            <person name="Rasmussen S."/>
            <person name="Petersen B."/>
            <person name="Sicheritz-Ponten T."/>
            <person name="Mortensen U.H."/>
            <person name="Thrane U."/>
        </authorList>
    </citation>
    <scope>NUCLEOTIDE SEQUENCE [LARGE SCALE GENOMIC DNA]</scope>
    <source>
        <strain evidence="7 8">IBT 11181</strain>
    </source>
</reference>
<dbReference type="InterPro" id="IPR036259">
    <property type="entry name" value="MFS_trans_sf"/>
</dbReference>
<dbReference type="AlphaFoldDB" id="A0A225AF80"/>
<feature type="transmembrane region" description="Helical" evidence="6">
    <location>
        <begin position="382"/>
        <end position="405"/>
    </location>
</feature>
<evidence type="ECO:0000256" key="3">
    <source>
        <dbReference type="ARBA" id="ARBA00022692"/>
    </source>
</evidence>
<feature type="transmembrane region" description="Helical" evidence="6">
    <location>
        <begin position="223"/>
        <end position="243"/>
    </location>
</feature>
<evidence type="ECO:0000256" key="2">
    <source>
        <dbReference type="ARBA" id="ARBA00022448"/>
    </source>
</evidence>
<keyword evidence="5 6" id="KW-0472">Membrane</keyword>
<gene>
    <name evidence="7" type="ORF">UA08_05892</name>
</gene>
<feature type="transmembrane region" description="Helical" evidence="6">
    <location>
        <begin position="329"/>
        <end position="348"/>
    </location>
</feature>
<organism evidence="7 8">
    <name type="scientific">Talaromyces atroroseus</name>
    <dbReference type="NCBI Taxonomy" id="1441469"/>
    <lineage>
        <taxon>Eukaryota</taxon>
        <taxon>Fungi</taxon>
        <taxon>Dikarya</taxon>
        <taxon>Ascomycota</taxon>
        <taxon>Pezizomycotina</taxon>
        <taxon>Eurotiomycetes</taxon>
        <taxon>Eurotiomycetidae</taxon>
        <taxon>Eurotiales</taxon>
        <taxon>Trichocomaceae</taxon>
        <taxon>Talaromyces</taxon>
        <taxon>Talaromyces sect. Trachyspermi</taxon>
    </lineage>
</organism>
<dbReference type="PANTHER" id="PTHR43791:SF63">
    <property type="entry name" value="HIGH AFFINITY CYSTEINE TRANSPORTER"/>
    <property type="match status" value="1"/>
</dbReference>
<evidence type="ECO:0000256" key="5">
    <source>
        <dbReference type="ARBA" id="ARBA00023136"/>
    </source>
</evidence>
<comment type="subcellular location">
    <subcellularLocation>
        <location evidence="1">Membrane</location>
        <topology evidence="1">Multi-pass membrane protein</topology>
    </subcellularLocation>
</comment>
<feature type="transmembrane region" description="Helical" evidence="6">
    <location>
        <begin position="450"/>
        <end position="472"/>
    </location>
</feature>
<evidence type="ECO:0000256" key="4">
    <source>
        <dbReference type="ARBA" id="ARBA00022989"/>
    </source>
</evidence>
<dbReference type="STRING" id="1441469.A0A225AF80"/>
<protein>
    <submittedName>
        <fullName evidence="7">Putative transporter</fullName>
    </submittedName>
</protein>
<dbReference type="Gene3D" id="1.20.1250.20">
    <property type="entry name" value="MFS general substrate transporter like domains"/>
    <property type="match status" value="1"/>
</dbReference>
<evidence type="ECO:0000256" key="1">
    <source>
        <dbReference type="ARBA" id="ARBA00004141"/>
    </source>
</evidence>
<dbReference type="PANTHER" id="PTHR43791">
    <property type="entry name" value="PERMEASE-RELATED"/>
    <property type="match status" value="1"/>
</dbReference>
<name>A0A225AF80_TALAT</name>
<accession>A0A225AF80</accession>
<dbReference type="EMBL" id="LFMY01000008">
    <property type="protein sequence ID" value="OKL59230.1"/>
    <property type="molecule type" value="Genomic_DNA"/>
</dbReference>
<dbReference type="OrthoDB" id="6730379at2759"/>
<dbReference type="SUPFAM" id="SSF103473">
    <property type="entry name" value="MFS general substrate transporter"/>
    <property type="match status" value="1"/>
</dbReference>
<feature type="transmembrane region" description="Helical" evidence="6">
    <location>
        <begin position="131"/>
        <end position="152"/>
    </location>
</feature>
<dbReference type="GeneID" id="31005648"/>
<dbReference type="Proteomes" id="UP000214365">
    <property type="component" value="Unassembled WGS sequence"/>
</dbReference>
<evidence type="ECO:0000313" key="7">
    <source>
        <dbReference type="EMBL" id="OKL59230.1"/>
    </source>
</evidence>
<keyword evidence="4 6" id="KW-1133">Transmembrane helix</keyword>
<feature type="transmembrane region" description="Helical" evidence="6">
    <location>
        <begin position="355"/>
        <end position="376"/>
    </location>
</feature>
<proteinExistence type="predicted"/>
<dbReference type="GO" id="GO:0033229">
    <property type="term" value="F:cysteine transmembrane transporter activity"/>
    <property type="evidence" value="ECO:0007669"/>
    <property type="project" value="TreeGrafter"/>
</dbReference>
<dbReference type="GO" id="GO:0016020">
    <property type="term" value="C:membrane"/>
    <property type="evidence" value="ECO:0007669"/>
    <property type="project" value="UniProtKB-SubCell"/>
</dbReference>
<dbReference type="Pfam" id="PF07690">
    <property type="entry name" value="MFS_1"/>
    <property type="match status" value="1"/>
</dbReference>
<dbReference type="InterPro" id="IPR011701">
    <property type="entry name" value="MFS"/>
</dbReference>